<dbReference type="Proteomes" id="UP000339249">
    <property type="component" value="Unassembled WGS sequence"/>
</dbReference>
<organism evidence="1 2">
    <name type="scientific">Raoultella terrigena</name>
    <name type="common">Klebsiella terrigena</name>
    <dbReference type="NCBI Taxonomy" id="577"/>
    <lineage>
        <taxon>Bacteria</taxon>
        <taxon>Pseudomonadati</taxon>
        <taxon>Pseudomonadota</taxon>
        <taxon>Gammaproteobacteria</taxon>
        <taxon>Enterobacterales</taxon>
        <taxon>Enterobacteriaceae</taxon>
        <taxon>Klebsiella/Raoultella group</taxon>
        <taxon>Raoultella</taxon>
    </lineage>
</organism>
<accession>A0A4U9D8A2</accession>
<dbReference type="AlphaFoldDB" id="A0A4U9D8A2"/>
<dbReference type="EMBL" id="CABDVU010000001">
    <property type="protein sequence ID" value="VTN12065.1"/>
    <property type="molecule type" value="Genomic_DNA"/>
</dbReference>
<gene>
    <name evidence="1" type="primary">gltD_11</name>
    <name evidence="1" type="ORF">NCTC9185_04035</name>
</gene>
<keyword evidence="1" id="KW-0560">Oxidoreductase</keyword>
<reference evidence="1 2" key="1">
    <citation type="submission" date="2019-04" db="EMBL/GenBank/DDBJ databases">
        <authorList>
            <consortium name="Pathogen Informatics"/>
        </authorList>
    </citation>
    <scope>NUCLEOTIDE SEQUENCE [LARGE SCALE GENOMIC DNA]</scope>
    <source>
        <strain evidence="1 2">NCTC9185</strain>
    </source>
</reference>
<evidence type="ECO:0000313" key="2">
    <source>
        <dbReference type="Proteomes" id="UP000339249"/>
    </source>
</evidence>
<name>A0A4U9D8A2_RAOTE</name>
<proteinExistence type="predicted"/>
<dbReference type="EC" id="1.4.1.13" evidence="1"/>
<sequence length="52" mass="5821">MAFGFRPHSMEWLAKHSVELDSQGRIIAPEGNENAFQTSNRRSSPAAICARF</sequence>
<evidence type="ECO:0000313" key="1">
    <source>
        <dbReference type="EMBL" id="VTN12065.1"/>
    </source>
</evidence>
<dbReference type="GO" id="GO:0004355">
    <property type="term" value="F:glutamate synthase (NADPH) activity"/>
    <property type="evidence" value="ECO:0007669"/>
    <property type="project" value="UniProtKB-EC"/>
</dbReference>
<protein>
    <submittedName>
        <fullName evidence="1">Glutamate synthase [NADPH] small chain</fullName>
        <ecNumber evidence="1">1.4.1.13</ecNumber>
    </submittedName>
</protein>